<dbReference type="AlphaFoldDB" id="A0A928Q3A5"/>
<dbReference type="SUPFAM" id="SSF141571">
    <property type="entry name" value="Pentapeptide repeat-like"/>
    <property type="match status" value="1"/>
</dbReference>
<dbReference type="Pfam" id="PF13599">
    <property type="entry name" value="Pentapeptide_4"/>
    <property type="match status" value="1"/>
</dbReference>
<dbReference type="EMBL" id="SVNY01000004">
    <property type="protein sequence ID" value="MBE6833788.1"/>
    <property type="molecule type" value="Genomic_DNA"/>
</dbReference>
<name>A0A928Q3A5_9FIRM</name>
<organism evidence="2 3">
    <name type="scientific">Faecalispora sporosphaeroides</name>
    <dbReference type="NCBI Taxonomy" id="1549"/>
    <lineage>
        <taxon>Bacteria</taxon>
        <taxon>Bacillati</taxon>
        <taxon>Bacillota</taxon>
        <taxon>Clostridia</taxon>
        <taxon>Eubacteriales</taxon>
        <taxon>Oscillospiraceae</taxon>
        <taxon>Faecalispora</taxon>
    </lineage>
</organism>
<evidence type="ECO:0000313" key="2">
    <source>
        <dbReference type="EMBL" id="MBE6833788.1"/>
    </source>
</evidence>
<evidence type="ECO:0000313" key="3">
    <source>
        <dbReference type="Proteomes" id="UP000754750"/>
    </source>
</evidence>
<proteinExistence type="predicted"/>
<comment type="caution">
    <text evidence="2">The sequence shown here is derived from an EMBL/GenBank/DDBJ whole genome shotgun (WGS) entry which is preliminary data.</text>
</comment>
<sequence>MGIAEPKLAKELWNIEDFDAVILRCLEEETPLIAARCGAVQADGGDFSGLDLRAGIVENSALRNCSFENASFTDVIFQSCDFSNSDFSNAFFERCRWADCKCVGGNWNDTVLRQTVFERTLLSYASFDRTRITDVCFHCVDFTEGSLSEAKLKNFSVIESKLIKNNFFRTLLAGVNMTTDELAGPIVSSTAEELKGLVITPFQAADLIGLWGIEVDRG</sequence>
<dbReference type="Proteomes" id="UP000754750">
    <property type="component" value="Unassembled WGS sequence"/>
</dbReference>
<reference evidence="2" key="1">
    <citation type="submission" date="2019-04" db="EMBL/GenBank/DDBJ databases">
        <title>Evolution of Biomass-Degrading Anaerobic Consortia Revealed by Metagenomics.</title>
        <authorList>
            <person name="Peng X."/>
        </authorList>
    </citation>
    <scope>NUCLEOTIDE SEQUENCE</scope>
    <source>
        <strain evidence="2">SIG551</strain>
    </source>
</reference>
<accession>A0A928Q3A5</accession>
<evidence type="ECO:0000256" key="1">
    <source>
        <dbReference type="ARBA" id="ARBA00022737"/>
    </source>
</evidence>
<gene>
    <name evidence="2" type="ORF">E7512_09450</name>
</gene>
<dbReference type="RefSeq" id="WP_326840520.1">
    <property type="nucleotide sequence ID" value="NZ_SVNY01000004.1"/>
</dbReference>
<dbReference type="PANTHER" id="PTHR47485">
    <property type="entry name" value="THYLAKOID LUMENAL 17.4 KDA PROTEIN, CHLOROPLASTIC"/>
    <property type="match status" value="1"/>
</dbReference>
<dbReference type="Gene3D" id="2.160.20.80">
    <property type="entry name" value="E3 ubiquitin-protein ligase SopA"/>
    <property type="match status" value="1"/>
</dbReference>
<dbReference type="InterPro" id="IPR001646">
    <property type="entry name" value="5peptide_repeat"/>
</dbReference>
<protein>
    <submittedName>
        <fullName evidence="2">Pentapeptide repeat-containing protein</fullName>
    </submittedName>
</protein>
<dbReference type="PANTHER" id="PTHR47485:SF1">
    <property type="entry name" value="THYLAKOID LUMENAL 17.4 KDA PROTEIN, CHLOROPLASTIC"/>
    <property type="match status" value="1"/>
</dbReference>
<keyword evidence="1" id="KW-0677">Repeat</keyword>